<sequence>MKKIFVFVVVTMLNLVLFFVLQIIGQFAHFFIYGESASADKYTIWVSLAFLIIHMAILMALLWRRIIVKSTALYIVTTVSVIAMFIYMNFILGG</sequence>
<evidence type="ECO:0000313" key="2">
    <source>
        <dbReference type="EMBL" id="QEC78282.1"/>
    </source>
</evidence>
<feature type="transmembrane region" description="Helical" evidence="1">
    <location>
        <begin position="72"/>
        <end position="92"/>
    </location>
</feature>
<reference evidence="2 3" key="1">
    <citation type="journal article" date="2013" name="J. Microbiol.">
        <title>Mucilaginibacter ginsenosidivorax sp. nov., with ginsenoside converting activity isolated from sediment.</title>
        <authorList>
            <person name="Kim J.K."/>
            <person name="Choi T.E."/>
            <person name="Liu Q.M."/>
            <person name="Park H.Y."/>
            <person name="Yi T.H."/>
            <person name="Yoon M.H."/>
            <person name="Kim S.C."/>
            <person name="Im W.T."/>
        </authorList>
    </citation>
    <scope>NUCLEOTIDE SEQUENCE [LARGE SCALE GENOMIC DNA]</scope>
    <source>
        <strain evidence="2 3">KHI28</strain>
    </source>
</reference>
<protein>
    <submittedName>
        <fullName evidence="2">Uncharacterized protein</fullName>
    </submittedName>
</protein>
<accession>A0A5B8W5U4</accession>
<dbReference type="OrthoDB" id="9951929at2"/>
<dbReference type="RefSeq" id="WP_147056777.1">
    <property type="nucleotide sequence ID" value="NZ_CP042437.1"/>
</dbReference>
<keyword evidence="1" id="KW-1133">Transmembrane helix</keyword>
<gene>
    <name evidence="2" type="ORF">FSB76_20915</name>
</gene>
<organism evidence="2 3">
    <name type="scientific">Mucilaginibacter ginsenosidivorax</name>
    <dbReference type="NCBI Taxonomy" id="862126"/>
    <lineage>
        <taxon>Bacteria</taxon>
        <taxon>Pseudomonadati</taxon>
        <taxon>Bacteroidota</taxon>
        <taxon>Sphingobacteriia</taxon>
        <taxon>Sphingobacteriales</taxon>
        <taxon>Sphingobacteriaceae</taxon>
        <taxon>Mucilaginibacter</taxon>
    </lineage>
</organism>
<dbReference type="EMBL" id="CP042437">
    <property type="protein sequence ID" value="QEC78282.1"/>
    <property type="molecule type" value="Genomic_DNA"/>
</dbReference>
<dbReference type="Proteomes" id="UP000321362">
    <property type="component" value="Chromosome"/>
</dbReference>
<feature type="transmembrane region" description="Helical" evidence="1">
    <location>
        <begin position="44"/>
        <end position="63"/>
    </location>
</feature>
<keyword evidence="1" id="KW-0472">Membrane</keyword>
<name>A0A5B8W5U4_9SPHI</name>
<proteinExistence type="predicted"/>
<keyword evidence="3" id="KW-1185">Reference proteome</keyword>
<dbReference type="KEGG" id="mgk:FSB76_20915"/>
<keyword evidence="1" id="KW-0812">Transmembrane</keyword>
<evidence type="ECO:0000313" key="3">
    <source>
        <dbReference type="Proteomes" id="UP000321362"/>
    </source>
</evidence>
<feature type="transmembrane region" description="Helical" evidence="1">
    <location>
        <begin position="7"/>
        <end position="32"/>
    </location>
</feature>
<dbReference type="AlphaFoldDB" id="A0A5B8W5U4"/>
<evidence type="ECO:0000256" key="1">
    <source>
        <dbReference type="SAM" id="Phobius"/>
    </source>
</evidence>